<gene>
    <name evidence="1" type="ORF">Amon01_000560800</name>
</gene>
<proteinExistence type="predicted"/>
<dbReference type="AlphaFoldDB" id="A0A9W6Z186"/>
<reference evidence="1" key="1">
    <citation type="submission" date="2023-04" db="EMBL/GenBank/DDBJ databases">
        <title>Ambrosiozyma monospora NBRC 1965.</title>
        <authorList>
            <person name="Ichikawa N."/>
            <person name="Sato H."/>
            <person name="Tonouchi N."/>
        </authorList>
    </citation>
    <scope>NUCLEOTIDE SEQUENCE</scope>
    <source>
        <strain evidence="1">NBRC 1965</strain>
    </source>
</reference>
<organism evidence="1 2">
    <name type="scientific">Ambrosiozyma monospora</name>
    <name type="common">Yeast</name>
    <name type="synonym">Endomycopsis monosporus</name>
    <dbReference type="NCBI Taxonomy" id="43982"/>
    <lineage>
        <taxon>Eukaryota</taxon>
        <taxon>Fungi</taxon>
        <taxon>Dikarya</taxon>
        <taxon>Ascomycota</taxon>
        <taxon>Saccharomycotina</taxon>
        <taxon>Pichiomycetes</taxon>
        <taxon>Pichiales</taxon>
        <taxon>Pichiaceae</taxon>
        <taxon>Ambrosiozyma</taxon>
    </lineage>
</organism>
<dbReference type="EMBL" id="BSXU01003194">
    <property type="protein sequence ID" value="GMG39776.1"/>
    <property type="molecule type" value="Genomic_DNA"/>
</dbReference>
<name>A0A9W6Z186_AMBMO</name>
<protein>
    <submittedName>
        <fullName evidence="1">Unnamed protein product</fullName>
    </submittedName>
</protein>
<keyword evidence="2" id="KW-1185">Reference proteome</keyword>
<accession>A0A9W6Z186</accession>
<evidence type="ECO:0000313" key="2">
    <source>
        <dbReference type="Proteomes" id="UP001165063"/>
    </source>
</evidence>
<sequence length="93" mass="10559">MDGGMSFINSQLGFKAIEIKSVFGCFDLLTWSNLMGLNFGIGLTWLQSKTTHIDRLNIKYELITCQWSEQLLLVVLYPLFVLPLFPVLDTSTL</sequence>
<dbReference type="Proteomes" id="UP001165063">
    <property type="component" value="Unassembled WGS sequence"/>
</dbReference>
<evidence type="ECO:0000313" key="1">
    <source>
        <dbReference type="EMBL" id="GMG39776.1"/>
    </source>
</evidence>
<comment type="caution">
    <text evidence="1">The sequence shown here is derived from an EMBL/GenBank/DDBJ whole genome shotgun (WGS) entry which is preliminary data.</text>
</comment>